<feature type="transmembrane region" description="Helical" evidence="2">
    <location>
        <begin position="288"/>
        <end position="306"/>
    </location>
</feature>
<feature type="transmembrane region" description="Helical" evidence="2">
    <location>
        <begin position="38"/>
        <end position="63"/>
    </location>
</feature>
<dbReference type="PIRSF" id="PIRSF005348">
    <property type="entry name" value="YxkH"/>
    <property type="match status" value="1"/>
</dbReference>
<proteinExistence type="predicted"/>
<reference evidence="3 4" key="1">
    <citation type="submission" date="2019-08" db="EMBL/GenBank/DDBJ databases">
        <authorList>
            <person name="Peeters C."/>
        </authorList>
    </citation>
    <scope>NUCLEOTIDE SEQUENCE [LARGE SCALE GENOMIC DNA]</scope>
    <source>
        <strain evidence="3 4">LMG 31118</strain>
    </source>
</reference>
<feature type="transmembrane region" description="Helical" evidence="2">
    <location>
        <begin position="163"/>
        <end position="186"/>
    </location>
</feature>
<feature type="region of interest" description="Disordered" evidence="1">
    <location>
        <begin position="1"/>
        <end position="33"/>
    </location>
</feature>
<feature type="transmembrane region" description="Helical" evidence="2">
    <location>
        <begin position="343"/>
        <end position="363"/>
    </location>
</feature>
<dbReference type="Proteomes" id="UP000414136">
    <property type="component" value="Unassembled WGS sequence"/>
</dbReference>
<feature type="compositionally biased region" description="Polar residues" evidence="1">
    <location>
        <begin position="1"/>
        <end position="19"/>
    </location>
</feature>
<feature type="transmembrane region" description="Helical" evidence="2">
    <location>
        <begin position="137"/>
        <end position="157"/>
    </location>
</feature>
<keyword evidence="2" id="KW-1133">Transmembrane helix</keyword>
<keyword evidence="4" id="KW-1185">Reference proteome</keyword>
<dbReference type="GO" id="GO:0016020">
    <property type="term" value="C:membrane"/>
    <property type="evidence" value="ECO:0007669"/>
    <property type="project" value="InterPro"/>
</dbReference>
<dbReference type="PANTHER" id="PTHR40033:SF1">
    <property type="entry name" value="CITRATE-SODIUM SYMPORTER"/>
    <property type="match status" value="1"/>
</dbReference>
<dbReference type="AlphaFoldDB" id="A0A5E5AHE5"/>
<feature type="transmembrane region" description="Helical" evidence="2">
    <location>
        <begin position="75"/>
        <end position="92"/>
    </location>
</feature>
<feature type="transmembrane region" description="Helical" evidence="2">
    <location>
        <begin position="375"/>
        <end position="398"/>
    </location>
</feature>
<dbReference type="InterPro" id="IPR004679">
    <property type="entry name" value="2-OHcarboxylate_transport"/>
</dbReference>
<evidence type="ECO:0000313" key="4">
    <source>
        <dbReference type="Proteomes" id="UP000414136"/>
    </source>
</evidence>
<accession>A0A5E5AHE5</accession>
<protein>
    <submittedName>
        <fullName evidence="3">Malate permease</fullName>
    </submittedName>
</protein>
<feature type="transmembrane region" description="Helical" evidence="2">
    <location>
        <begin position="312"/>
        <end position="331"/>
    </location>
</feature>
<keyword evidence="2" id="KW-0472">Membrane</keyword>
<dbReference type="PANTHER" id="PTHR40033">
    <property type="entry name" value="NA(+)-MALATE SYMPORTER"/>
    <property type="match status" value="1"/>
</dbReference>
<sequence length="459" mass="47313">MESQSAQASGSPLAGTSPTHAEASNAPGAANPSGPSRWTALTIGGAPLPMFVAIAAITGLAALTGRLPADMIGGFAVLMIAGMLLGEIGGVIPGFRHIGGPAILCLFVPAALLGNGLMDDAMLKAITVTMKTANLQYLYIACLVAGSMLGMNRKILIQGFLKMFVPLLIGTLAAIAAGCLAGLLFGFSPRHTFFFIVMPILGGGIGEGILPLSIGYSEITGEAQGHLIATMVPAALIGNVVAILSAGLLKRFGEKHAHYNGNGMLVRSGEDRALLEGQSEAQALDLRLMGHGLLLACTLFILGALLAPLTGIPGPVLMIVAAAVMKVARVIPASMETGAYQMYKFMSTNLTFAILVGLGTLFVSWDKLVGAFSTAYFVICAATVIAMVVSGFFVGMWLKMFPVESAIVTACHSGLGGTGDVAILSSSNRMGLMPFAQISTRIGGAGMVVIATVLMKFWH</sequence>
<feature type="transmembrane region" description="Helical" evidence="2">
    <location>
        <begin position="193"/>
        <end position="214"/>
    </location>
</feature>
<dbReference type="RefSeq" id="WP_150626904.1">
    <property type="nucleotide sequence ID" value="NZ_CABPSQ010000009.1"/>
</dbReference>
<dbReference type="Pfam" id="PF03390">
    <property type="entry name" value="2HCT"/>
    <property type="match status" value="1"/>
</dbReference>
<name>A0A5E5AHE5_9BURK</name>
<evidence type="ECO:0000256" key="2">
    <source>
        <dbReference type="SAM" id="Phobius"/>
    </source>
</evidence>
<keyword evidence="2" id="KW-0812">Transmembrane</keyword>
<feature type="transmembrane region" description="Helical" evidence="2">
    <location>
        <begin position="226"/>
        <end position="249"/>
    </location>
</feature>
<dbReference type="GO" id="GO:0008514">
    <property type="term" value="F:organic anion transmembrane transporter activity"/>
    <property type="evidence" value="ECO:0007669"/>
    <property type="project" value="InterPro"/>
</dbReference>
<feature type="transmembrane region" description="Helical" evidence="2">
    <location>
        <begin position="98"/>
        <end position="117"/>
    </location>
</feature>
<feature type="transmembrane region" description="Helical" evidence="2">
    <location>
        <begin position="438"/>
        <end position="458"/>
    </location>
</feature>
<evidence type="ECO:0000256" key="1">
    <source>
        <dbReference type="SAM" id="MobiDB-lite"/>
    </source>
</evidence>
<dbReference type="EMBL" id="CABPSQ010000009">
    <property type="protein sequence ID" value="VVE72242.1"/>
    <property type="molecule type" value="Genomic_DNA"/>
</dbReference>
<dbReference type="OrthoDB" id="8584824at2"/>
<evidence type="ECO:0000313" key="3">
    <source>
        <dbReference type="EMBL" id="VVE72242.1"/>
    </source>
</evidence>
<organism evidence="3 4">
    <name type="scientific">Pandoraea captiosa</name>
    <dbReference type="NCBI Taxonomy" id="2508302"/>
    <lineage>
        <taxon>Bacteria</taxon>
        <taxon>Pseudomonadati</taxon>
        <taxon>Pseudomonadota</taxon>
        <taxon>Betaproteobacteria</taxon>
        <taxon>Burkholderiales</taxon>
        <taxon>Burkholderiaceae</taxon>
        <taxon>Pandoraea</taxon>
    </lineage>
</organism>
<gene>
    <name evidence="3" type="ORF">PCA31118_04129</name>
</gene>